<feature type="transmembrane region" description="Helical" evidence="5">
    <location>
        <begin position="42"/>
        <end position="70"/>
    </location>
</feature>
<keyword evidence="3 5" id="KW-1133">Transmembrane helix</keyword>
<protein>
    <recommendedName>
        <fullName evidence="6">RDD domain-containing protein</fullName>
    </recommendedName>
</protein>
<dbReference type="InterPro" id="IPR010432">
    <property type="entry name" value="RDD"/>
</dbReference>
<keyword evidence="8" id="KW-1185">Reference proteome</keyword>
<keyword evidence="4 5" id="KW-0472">Membrane</keyword>
<dbReference type="OrthoDB" id="9787732at2"/>
<evidence type="ECO:0000256" key="3">
    <source>
        <dbReference type="ARBA" id="ARBA00022989"/>
    </source>
</evidence>
<feature type="transmembrane region" description="Helical" evidence="5">
    <location>
        <begin position="82"/>
        <end position="99"/>
    </location>
</feature>
<dbReference type="GO" id="GO:0016020">
    <property type="term" value="C:membrane"/>
    <property type="evidence" value="ECO:0007669"/>
    <property type="project" value="UniProtKB-SubCell"/>
</dbReference>
<evidence type="ECO:0000256" key="2">
    <source>
        <dbReference type="ARBA" id="ARBA00022692"/>
    </source>
</evidence>
<evidence type="ECO:0000313" key="7">
    <source>
        <dbReference type="EMBL" id="KUL30965.1"/>
    </source>
</evidence>
<organism evidence="7 8">
    <name type="scientific">Actinoplanes awajinensis subsp. mycoplanecinus</name>
    <dbReference type="NCBI Taxonomy" id="135947"/>
    <lineage>
        <taxon>Bacteria</taxon>
        <taxon>Bacillati</taxon>
        <taxon>Actinomycetota</taxon>
        <taxon>Actinomycetes</taxon>
        <taxon>Micromonosporales</taxon>
        <taxon>Micromonosporaceae</taxon>
        <taxon>Actinoplanes</taxon>
    </lineage>
</organism>
<proteinExistence type="predicted"/>
<name>A0A101JPX5_9ACTN</name>
<evidence type="ECO:0000259" key="6">
    <source>
        <dbReference type="Pfam" id="PF06271"/>
    </source>
</evidence>
<accession>A0A101JPX5</accession>
<evidence type="ECO:0000313" key="8">
    <source>
        <dbReference type="Proteomes" id="UP000053244"/>
    </source>
</evidence>
<dbReference type="Pfam" id="PF06271">
    <property type="entry name" value="RDD"/>
    <property type="match status" value="1"/>
</dbReference>
<evidence type="ECO:0000256" key="4">
    <source>
        <dbReference type="ARBA" id="ARBA00023136"/>
    </source>
</evidence>
<gene>
    <name evidence="7" type="ORF">ADL15_23745</name>
</gene>
<comment type="subcellular location">
    <subcellularLocation>
        <location evidence="1">Membrane</location>
        <topology evidence="1">Multi-pass membrane protein</topology>
    </subcellularLocation>
</comment>
<dbReference type="Proteomes" id="UP000053244">
    <property type="component" value="Unassembled WGS sequence"/>
</dbReference>
<comment type="caution">
    <text evidence="7">The sequence shown here is derived from an EMBL/GenBank/DDBJ whole genome shotgun (WGS) entry which is preliminary data.</text>
</comment>
<feature type="domain" description="RDD" evidence="6">
    <location>
        <begin position="36"/>
        <end position="174"/>
    </location>
</feature>
<sequence>MVFTVRVSLALGPAPVPSSATGLVTAEAVALDLRPARLGSRAIALMIDILVQAALAGVLMLVAGVIMAVLPEKLVDDALSATVWRVLVVAVLLAYPTIVETRTNGRSVGKTAMGLRVIREDGGPIGVRQAFTRALIGFTLEWPGLLLPFLTWAGSLAIMIGSDRGRRLGDLAAGTLVVHERRPLPFRYVPGMPADLAPWAAAADLSAVDDELAGAVRHYLSRAQELAEPASSALLQSLAVEVGARVTPPPPSGTPPWLFLCAVLAERRRRYAAQLAAGRLVTERLLPGFGRRPLYPSIPPVRRAAPSS</sequence>
<evidence type="ECO:0000256" key="1">
    <source>
        <dbReference type="ARBA" id="ARBA00004141"/>
    </source>
</evidence>
<dbReference type="PANTHER" id="PTHR38480:SF1">
    <property type="entry name" value="SLR0254 PROTEIN"/>
    <property type="match status" value="1"/>
</dbReference>
<reference evidence="7 8" key="1">
    <citation type="submission" date="2015-10" db="EMBL/GenBank/DDBJ databases">
        <authorList>
            <person name="Gilbert D.G."/>
        </authorList>
    </citation>
    <scope>NUCLEOTIDE SEQUENCE [LARGE SCALE GENOMIC DNA]</scope>
    <source>
        <strain evidence="7 8">NRRL B-16712</strain>
    </source>
</reference>
<dbReference type="PANTHER" id="PTHR38480">
    <property type="entry name" value="SLR0254 PROTEIN"/>
    <property type="match status" value="1"/>
</dbReference>
<dbReference type="EMBL" id="LLZH01000234">
    <property type="protein sequence ID" value="KUL30965.1"/>
    <property type="molecule type" value="Genomic_DNA"/>
</dbReference>
<dbReference type="AlphaFoldDB" id="A0A101JPX5"/>
<feature type="transmembrane region" description="Helical" evidence="5">
    <location>
        <begin position="142"/>
        <end position="161"/>
    </location>
</feature>
<keyword evidence="2 5" id="KW-0812">Transmembrane</keyword>
<evidence type="ECO:0000256" key="5">
    <source>
        <dbReference type="SAM" id="Phobius"/>
    </source>
</evidence>